<dbReference type="Proteomes" id="UP001612741">
    <property type="component" value="Unassembled WGS sequence"/>
</dbReference>
<accession>A0ABW7YX85</accession>
<evidence type="ECO:0000313" key="3">
    <source>
        <dbReference type="Proteomes" id="UP001612741"/>
    </source>
</evidence>
<evidence type="ECO:0000313" key="2">
    <source>
        <dbReference type="EMBL" id="MFI6500547.1"/>
    </source>
</evidence>
<comment type="caution">
    <text evidence="2">The sequence shown here is derived from an EMBL/GenBank/DDBJ whole genome shotgun (WGS) entry which is preliminary data.</text>
</comment>
<sequence>MLGRLDVGGFVMRDSRALGFVIAGWLLLTLFAVIAMSQGMDADLPPAVPAVLGLGCLLTGLVVAVGQSRRG</sequence>
<reference evidence="2 3" key="1">
    <citation type="submission" date="2024-10" db="EMBL/GenBank/DDBJ databases">
        <title>The Natural Products Discovery Center: Release of the First 8490 Sequenced Strains for Exploring Actinobacteria Biosynthetic Diversity.</title>
        <authorList>
            <person name="Kalkreuter E."/>
            <person name="Kautsar S.A."/>
            <person name="Yang D."/>
            <person name="Bader C.D."/>
            <person name="Teijaro C.N."/>
            <person name="Fluegel L."/>
            <person name="Davis C.M."/>
            <person name="Simpson J.R."/>
            <person name="Lauterbach L."/>
            <person name="Steele A.D."/>
            <person name="Gui C."/>
            <person name="Meng S."/>
            <person name="Li G."/>
            <person name="Viehrig K."/>
            <person name="Ye F."/>
            <person name="Su P."/>
            <person name="Kiefer A.F."/>
            <person name="Nichols A."/>
            <person name="Cepeda A.J."/>
            <person name="Yan W."/>
            <person name="Fan B."/>
            <person name="Jiang Y."/>
            <person name="Adhikari A."/>
            <person name="Zheng C.-J."/>
            <person name="Schuster L."/>
            <person name="Cowan T.M."/>
            <person name="Smanski M.J."/>
            <person name="Chevrette M.G."/>
            <person name="De Carvalho L.P.S."/>
            <person name="Shen B."/>
        </authorList>
    </citation>
    <scope>NUCLEOTIDE SEQUENCE [LARGE SCALE GENOMIC DNA]</scope>
    <source>
        <strain evidence="2 3">NPDC050545</strain>
    </source>
</reference>
<evidence type="ECO:0000256" key="1">
    <source>
        <dbReference type="SAM" id="Phobius"/>
    </source>
</evidence>
<keyword evidence="1" id="KW-1133">Transmembrane helix</keyword>
<evidence type="ECO:0008006" key="4">
    <source>
        <dbReference type="Google" id="ProtNLM"/>
    </source>
</evidence>
<keyword evidence="3" id="KW-1185">Reference proteome</keyword>
<gene>
    <name evidence="2" type="ORF">ACIBG2_24435</name>
</gene>
<keyword evidence="1" id="KW-0812">Transmembrane</keyword>
<feature type="transmembrane region" description="Helical" evidence="1">
    <location>
        <begin position="20"/>
        <end position="40"/>
    </location>
</feature>
<organism evidence="2 3">
    <name type="scientific">Nonomuraea typhae</name>
    <dbReference type="NCBI Taxonomy" id="2603600"/>
    <lineage>
        <taxon>Bacteria</taxon>
        <taxon>Bacillati</taxon>
        <taxon>Actinomycetota</taxon>
        <taxon>Actinomycetes</taxon>
        <taxon>Streptosporangiales</taxon>
        <taxon>Streptosporangiaceae</taxon>
        <taxon>Nonomuraea</taxon>
    </lineage>
</organism>
<protein>
    <recommendedName>
        <fullName evidence="4">DUF2530 domain-containing protein</fullName>
    </recommendedName>
</protein>
<keyword evidence="1" id="KW-0472">Membrane</keyword>
<dbReference type="RefSeq" id="WP_397084510.1">
    <property type="nucleotide sequence ID" value="NZ_JBITGY010000006.1"/>
</dbReference>
<name>A0ABW7YX85_9ACTN</name>
<dbReference type="EMBL" id="JBITGY010000006">
    <property type="protein sequence ID" value="MFI6500547.1"/>
    <property type="molecule type" value="Genomic_DNA"/>
</dbReference>
<proteinExistence type="predicted"/>
<feature type="transmembrane region" description="Helical" evidence="1">
    <location>
        <begin position="46"/>
        <end position="66"/>
    </location>
</feature>